<protein>
    <submittedName>
        <fullName evidence="2">Uncharacterized protein</fullName>
    </submittedName>
</protein>
<feature type="signal peptide" evidence="1">
    <location>
        <begin position="1"/>
        <end position="24"/>
    </location>
</feature>
<organism evidence="2 3">
    <name type="scientific">Liparis tanakae</name>
    <name type="common">Tanaka's snailfish</name>
    <dbReference type="NCBI Taxonomy" id="230148"/>
    <lineage>
        <taxon>Eukaryota</taxon>
        <taxon>Metazoa</taxon>
        <taxon>Chordata</taxon>
        <taxon>Craniata</taxon>
        <taxon>Vertebrata</taxon>
        <taxon>Euteleostomi</taxon>
        <taxon>Actinopterygii</taxon>
        <taxon>Neopterygii</taxon>
        <taxon>Teleostei</taxon>
        <taxon>Neoteleostei</taxon>
        <taxon>Acanthomorphata</taxon>
        <taxon>Eupercaria</taxon>
        <taxon>Perciformes</taxon>
        <taxon>Cottioidei</taxon>
        <taxon>Cottales</taxon>
        <taxon>Liparidae</taxon>
        <taxon>Liparis</taxon>
    </lineage>
</organism>
<evidence type="ECO:0000313" key="3">
    <source>
        <dbReference type="Proteomes" id="UP000314294"/>
    </source>
</evidence>
<reference evidence="2 3" key="1">
    <citation type="submission" date="2019-03" db="EMBL/GenBank/DDBJ databases">
        <title>First draft genome of Liparis tanakae, snailfish: a comprehensive survey of snailfish specific genes.</title>
        <authorList>
            <person name="Kim W."/>
            <person name="Song I."/>
            <person name="Jeong J.-H."/>
            <person name="Kim D."/>
            <person name="Kim S."/>
            <person name="Ryu S."/>
            <person name="Song J.Y."/>
            <person name="Lee S.K."/>
        </authorList>
    </citation>
    <scope>NUCLEOTIDE SEQUENCE [LARGE SCALE GENOMIC DNA]</scope>
    <source>
        <tissue evidence="2">Muscle</tissue>
    </source>
</reference>
<accession>A0A4Z2GM01</accession>
<keyword evidence="1" id="KW-0732">Signal</keyword>
<dbReference type="Proteomes" id="UP000314294">
    <property type="component" value="Unassembled WGS sequence"/>
</dbReference>
<sequence length="99" mass="11229">MKCGLHRPFKRAAMMLMWPTVKMAYTTPAEDFSGAIGYSNAGDVPRSGEVAARRAYYIFLRPGGTRMHFRQEEVLRSGAGLSDWLRRLSGRDSKLLTRF</sequence>
<dbReference type="EMBL" id="SRLO01000504">
    <property type="protein sequence ID" value="TNN53833.1"/>
    <property type="molecule type" value="Genomic_DNA"/>
</dbReference>
<gene>
    <name evidence="2" type="ORF">EYF80_035978</name>
</gene>
<name>A0A4Z2GM01_9TELE</name>
<evidence type="ECO:0000313" key="2">
    <source>
        <dbReference type="EMBL" id="TNN53833.1"/>
    </source>
</evidence>
<evidence type="ECO:0000256" key="1">
    <source>
        <dbReference type="SAM" id="SignalP"/>
    </source>
</evidence>
<keyword evidence="3" id="KW-1185">Reference proteome</keyword>
<comment type="caution">
    <text evidence="2">The sequence shown here is derived from an EMBL/GenBank/DDBJ whole genome shotgun (WGS) entry which is preliminary data.</text>
</comment>
<feature type="chain" id="PRO_5021278120" evidence="1">
    <location>
        <begin position="25"/>
        <end position="99"/>
    </location>
</feature>
<proteinExistence type="predicted"/>
<dbReference type="AlphaFoldDB" id="A0A4Z2GM01"/>